<keyword evidence="5 8" id="KW-0812">Transmembrane</keyword>
<feature type="transmembrane region" description="Helical" evidence="8">
    <location>
        <begin position="220"/>
        <end position="239"/>
    </location>
</feature>
<feature type="transmembrane region" description="Helical" evidence="8">
    <location>
        <begin position="52"/>
        <end position="71"/>
    </location>
</feature>
<evidence type="ECO:0000313" key="10">
    <source>
        <dbReference type="EMBL" id="ABG11346.1"/>
    </source>
</evidence>
<feature type="transmembrane region" description="Helical" evidence="8">
    <location>
        <begin position="111"/>
        <end position="128"/>
    </location>
</feature>
<evidence type="ECO:0000256" key="2">
    <source>
        <dbReference type="ARBA" id="ARBA00006236"/>
    </source>
</evidence>
<dbReference type="Gene3D" id="1.20.1720.10">
    <property type="entry name" value="Multidrug resistance protein D"/>
    <property type="match status" value="1"/>
</dbReference>
<feature type="transmembrane region" description="Helical" evidence="8">
    <location>
        <begin position="83"/>
        <end position="105"/>
    </location>
</feature>
<evidence type="ECO:0000256" key="7">
    <source>
        <dbReference type="ARBA" id="ARBA00023136"/>
    </source>
</evidence>
<dbReference type="InterPro" id="IPR004812">
    <property type="entry name" value="Efflux_drug-R_Bcr/CmlA"/>
</dbReference>
<keyword evidence="3" id="KW-0813">Transport</keyword>
<dbReference type="InterPro" id="IPR036259">
    <property type="entry name" value="MFS_trans_sf"/>
</dbReference>
<dbReference type="GO" id="GO:1990961">
    <property type="term" value="P:xenobiotic detoxification by transmembrane export across the plasma membrane"/>
    <property type="evidence" value="ECO:0007669"/>
    <property type="project" value="InterPro"/>
</dbReference>
<organism evidence="10">
    <name type="scientific">Mycobacterium sp. (strain MCS)</name>
    <dbReference type="NCBI Taxonomy" id="164756"/>
    <lineage>
        <taxon>Bacteria</taxon>
        <taxon>Bacillati</taxon>
        <taxon>Actinomycetota</taxon>
        <taxon>Actinomycetes</taxon>
        <taxon>Mycobacteriales</taxon>
        <taxon>Mycobacteriaceae</taxon>
        <taxon>Mycobacterium</taxon>
    </lineage>
</organism>
<feature type="transmembrane region" description="Helical" evidence="8">
    <location>
        <begin position="254"/>
        <end position="274"/>
    </location>
</feature>
<evidence type="ECO:0000256" key="6">
    <source>
        <dbReference type="ARBA" id="ARBA00022989"/>
    </source>
</evidence>
<keyword evidence="4" id="KW-1003">Cell membrane</keyword>
<name>A0A5Q5BSI9_MYCSS</name>
<dbReference type="PANTHER" id="PTHR23502:SF132">
    <property type="entry name" value="POLYAMINE TRANSPORTER 2-RELATED"/>
    <property type="match status" value="1"/>
</dbReference>
<feature type="domain" description="Major facilitator superfamily (MFS) profile" evidence="9">
    <location>
        <begin position="16"/>
        <end position="402"/>
    </location>
</feature>
<dbReference type="InterPro" id="IPR005829">
    <property type="entry name" value="Sugar_transporter_CS"/>
</dbReference>
<feature type="transmembrane region" description="Helical" evidence="8">
    <location>
        <begin position="344"/>
        <end position="363"/>
    </location>
</feature>
<gene>
    <name evidence="10" type="ordered locus">Mmcs_5245</name>
</gene>
<reference evidence="10" key="1">
    <citation type="submission" date="2006-06" db="EMBL/GenBank/DDBJ databases">
        <title>Complete sequence of chromosome of Mycobacterium sp. MCS.</title>
        <authorList>
            <consortium name="US DOE Joint Genome Institute"/>
            <person name="Copeland A."/>
            <person name="Lucas S."/>
            <person name="Lapidus A."/>
            <person name="Barry K."/>
            <person name="Detter J.C."/>
            <person name="Glavina del Rio T."/>
            <person name="Hammon N."/>
            <person name="Israni S."/>
            <person name="Dalin E."/>
            <person name="Tice H."/>
            <person name="Pitluck S."/>
            <person name="Martinez M."/>
            <person name="Schmutz J."/>
            <person name="Larimer F."/>
            <person name="Land M."/>
            <person name="Hauser L."/>
            <person name="Kyrpides N."/>
            <person name="Kim E."/>
            <person name="Miller C.D."/>
            <person name="Hughes J.E."/>
            <person name="Anderson A.J."/>
            <person name="Sims R.C."/>
            <person name="Richardson P."/>
        </authorList>
    </citation>
    <scope>NUCLEOTIDE SEQUENCE [LARGE SCALE GENOMIC DNA]</scope>
    <source>
        <strain evidence="10">MCS</strain>
    </source>
</reference>
<feature type="transmembrane region" description="Helical" evidence="8">
    <location>
        <begin position="375"/>
        <end position="396"/>
    </location>
</feature>
<dbReference type="PROSITE" id="PS50850">
    <property type="entry name" value="MFS"/>
    <property type="match status" value="1"/>
</dbReference>
<accession>A0A5Q5BSI9</accession>
<comment type="subcellular location">
    <subcellularLocation>
        <location evidence="1">Cell membrane</location>
        <topology evidence="1">Multi-pass membrane protein</topology>
    </subcellularLocation>
</comment>
<dbReference type="PROSITE" id="PS00216">
    <property type="entry name" value="SUGAR_TRANSPORT_1"/>
    <property type="match status" value="1"/>
</dbReference>
<dbReference type="KEGG" id="mmc:Mmcs_5245"/>
<dbReference type="SUPFAM" id="SSF103473">
    <property type="entry name" value="MFS general substrate transporter"/>
    <property type="match status" value="1"/>
</dbReference>
<dbReference type="GO" id="GO:0042910">
    <property type="term" value="F:xenobiotic transmembrane transporter activity"/>
    <property type="evidence" value="ECO:0007669"/>
    <property type="project" value="InterPro"/>
</dbReference>
<dbReference type="InterPro" id="IPR011701">
    <property type="entry name" value="MFS"/>
</dbReference>
<keyword evidence="6 8" id="KW-1133">Transmembrane helix</keyword>
<comment type="similarity">
    <text evidence="2">Belongs to the major facilitator superfamily. Bcr/CmlA family.</text>
</comment>
<dbReference type="EMBL" id="CP000384">
    <property type="protein sequence ID" value="ABG11346.1"/>
    <property type="molecule type" value="Genomic_DNA"/>
</dbReference>
<dbReference type="FunFam" id="1.20.1720.10:FF:000005">
    <property type="entry name" value="Bcr/CflA family efflux transporter"/>
    <property type="match status" value="1"/>
</dbReference>
<dbReference type="CDD" id="cd17320">
    <property type="entry name" value="MFS_MdfA_MDR_like"/>
    <property type="match status" value="1"/>
</dbReference>
<feature type="transmembrane region" description="Helical" evidence="8">
    <location>
        <begin position="286"/>
        <end position="305"/>
    </location>
</feature>
<evidence type="ECO:0000256" key="1">
    <source>
        <dbReference type="ARBA" id="ARBA00004651"/>
    </source>
</evidence>
<dbReference type="Pfam" id="PF07690">
    <property type="entry name" value="MFS_1"/>
    <property type="match status" value="1"/>
</dbReference>
<dbReference type="GO" id="GO:0005886">
    <property type="term" value="C:plasma membrane"/>
    <property type="evidence" value="ECO:0007669"/>
    <property type="project" value="UniProtKB-SubCell"/>
</dbReference>
<dbReference type="InterPro" id="IPR020846">
    <property type="entry name" value="MFS_dom"/>
</dbReference>
<evidence type="ECO:0000256" key="5">
    <source>
        <dbReference type="ARBA" id="ARBA00022692"/>
    </source>
</evidence>
<dbReference type="AlphaFoldDB" id="A0A5Q5BSI9"/>
<feature type="transmembrane region" description="Helical" evidence="8">
    <location>
        <begin position="140"/>
        <end position="164"/>
    </location>
</feature>
<keyword evidence="7 8" id="KW-0472">Membrane</keyword>
<sequence precursor="true">MSQKIAAVASPPSAVLIAVLALLNAVTPFSIDMYLSAFPEMASEFGVSPSTIQLSLTTFLIGLAVGQLIIGTLSDRYGRRRPLIIGTVACVAVSVACAVAPSIALLIGLRFAQGFCGAAGVVISRAVIADRSRGSRAARLFAVMMLIGVLAPITAPILGGVIVTGFGWRAVFLALAVLNLATLLGVVLTVRESLSEEHRRPGGLKALGVSARTVLGNRHYLGYTLVMAFAAAAMFGYISASPFVVQNILGFSPAAYSVTFGSCALAVGAGSLISARLVRTVAPRRVLMGGVTALLVVATLMLLNVTAGHVIGWATIALMACFMGSIGFVYANATALALGEVPRAAGTGSAVLGFLQYGMGAITPPLVGLAGQSSAVPMGLVMFGAATLAALSMFVLTRGHVPFGDEDDDAGDAPVTVSAGGTTSR</sequence>
<evidence type="ECO:0000256" key="4">
    <source>
        <dbReference type="ARBA" id="ARBA00022475"/>
    </source>
</evidence>
<evidence type="ECO:0000259" key="9">
    <source>
        <dbReference type="PROSITE" id="PS50850"/>
    </source>
</evidence>
<proteinExistence type="inferred from homology"/>
<protein>
    <submittedName>
        <fullName evidence="10">Drug resistance transporter Bcr/CflA subfamily</fullName>
    </submittedName>
</protein>
<evidence type="ECO:0000256" key="3">
    <source>
        <dbReference type="ARBA" id="ARBA00022448"/>
    </source>
</evidence>
<feature type="transmembrane region" description="Helical" evidence="8">
    <location>
        <begin position="170"/>
        <end position="190"/>
    </location>
</feature>
<dbReference type="NCBIfam" id="TIGR00710">
    <property type="entry name" value="efflux_Bcr_CflA"/>
    <property type="match status" value="1"/>
</dbReference>
<feature type="transmembrane region" description="Helical" evidence="8">
    <location>
        <begin position="311"/>
        <end position="332"/>
    </location>
</feature>
<dbReference type="PANTHER" id="PTHR23502">
    <property type="entry name" value="MAJOR FACILITATOR SUPERFAMILY"/>
    <property type="match status" value="1"/>
</dbReference>
<evidence type="ECO:0000256" key="8">
    <source>
        <dbReference type="SAM" id="Phobius"/>
    </source>
</evidence>